<dbReference type="GO" id="GO:0008879">
    <property type="term" value="F:glucose-1-phosphate thymidylyltransferase activity"/>
    <property type="evidence" value="ECO:0007669"/>
    <property type="project" value="UniProtKB-EC"/>
</dbReference>
<comment type="caution">
    <text evidence="2">The sequence shown here is derived from an EMBL/GenBank/DDBJ whole genome shotgun (WGS) entry which is preliminary data.</text>
</comment>
<dbReference type="Gene3D" id="2.160.10.10">
    <property type="entry name" value="Hexapeptide repeat proteins"/>
    <property type="match status" value="1"/>
</dbReference>
<dbReference type="InterPro" id="IPR029044">
    <property type="entry name" value="Nucleotide-diphossugar_trans"/>
</dbReference>
<sequence>MKALVLSGGEGTRLRPFTYSMAKQLVPVANKPVLVHCLENLRNIGVKETGIVVGGHGAQIEEAIGDGSRFGMRITYLRQEAPLGLAHCVTLAAEFLGDDEFVMYLGDNILAEGIADAAAEFRRRRPAAQLLVTKVADPRQYGVAEVDADGVVRALVEKPTEPRGDLAVIGAYFFTSAVHEATRAIRPSARGELEITDALQYLIEGGWAVTAQEYDGYWKDTGKIDDLLECNRVLLERLGTDGAGTADPMAAGEIDATTVVEGRVVVEPGARVTGSHLTGPVVIGAGSVVRDCRIGPNVAVGRDCVLESAGIENSIVLEGASITDVPELSGCVIGRWARVSAQDGGSHNRLIIGDHTQAEVPV</sequence>
<dbReference type="Gene3D" id="3.90.550.10">
    <property type="entry name" value="Spore Coat Polysaccharide Biosynthesis Protein SpsA, Chain A"/>
    <property type="match status" value="1"/>
</dbReference>
<dbReference type="CDD" id="cd04189">
    <property type="entry name" value="G1P_TT_long"/>
    <property type="match status" value="1"/>
</dbReference>
<dbReference type="SUPFAM" id="SSF53448">
    <property type="entry name" value="Nucleotide-diphospho-sugar transferases"/>
    <property type="match status" value="1"/>
</dbReference>
<organism evidence="2 3">
    <name type="scientific">Streptomyces tamarix</name>
    <dbReference type="NCBI Taxonomy" id="3078565"/>
    <lineage>
        <taxon>Bacteria</taxon>
        <taxon>Bacillati</taxon>
        <taxon>Actinomycetota</taxon>
        <taxon>Actinomycetes</taxon>
        <taxon>Kitasatosporales</taxon>
        <taxon>Streptomycetaceae</taxon>
        <taxon>Streptomyces</taxon>
    </lineage>
</organism>
<dbReference type="InterPro" id="IPR005835">
    <property type="entry name" value="NTP_transferase_dom"/>
</dbReference>
<dbReference type="EMBL" id="JAWCTQ010000001">
    <property type="protein sequence ID" value="MDT9680654.1"/>
    <property type="molecule type" value="Genomic_DNA"/>
</dbReference>
<proteinExistence type="predicted"/>
<evidence type="ECO:0000259" key="1">
    <source>
        <dbReference type="Pfam" id="PF00483"/>
    </source>
</evidence>
<keyword evidence="3" id="KW-1185">Reference proteome</keyword>
<dbReference type="PANTHER" id="PTHR42883:SF2">
    <property type="entry name" value="THYMIDYLYLTRANSFERASE"/>
    <property type="match status" value="1"/>
</dbReference>
<evidence type="ECO:0000313" key="2">
    <source>
        <dbReference type="EMBL" id="MDT9680654.1"/>
    </source>
</evidence>
<keyword evidence="2" id="KW-0808">Transferase</keyword>
<protein>
    <submittedName>
        <fullName evidence="2">Glucose-1-phosphate thymidylyltransferase</fullName>
        <ecNumber evidence="2">2.7.7.24</ecNumber>
    </submittedName>
</protein>
<keyword evidence="2" id="KW-0548">Nucleotidyltransferase</keyword>
<gene>
    <name evidence="2" type="ORF">RND61_00910</name>
</gene>
<dbReference type="Proteomes" id="UP001250181">
    <property type="component" value="Unassembled WGS sequence"/>
</dbReference>
<dbReference type="NCBIfam" id="TIGR01208">
    <property type="entry name" value="rmlA_long"/>
    <property type="match status" value="1"/>
</dbReference>
<dbReference type="EC" id="2.7.7.24" evidence="2"/>
<dbReference type="InterPro" id="IPR005908">
    <property type="entry name" value="G1P_thy_trans_l"/>
</dbReference>
<dbReference type="Pfam" id="PF00483">
    <property type="entry name" value="NTP_transferase"/>
    <property type="match status" value="1"/>
</dbReference>
<reference evidence="2 3" key="1">
    <citation type="submission" date="2023-09" db="EMBL/GenBank/DDBJ databases">
        <title>Streptomyces sp. nov.: A antagonism against Alternaria gaisen Producing Streptochlin, Isolated from Tamarix root soil.</title>
        <authorList>
            <person name="Chen Y."/>
        </authorList>
    </citation>
    <scope>NUCLEOTIDE SEQUENCE [LARGE SCALE GENOMIC DNA]</scope>
    <source>
        <strain evidence="2 3">TRM76323</strain>
    </source>
</reference>
<dbReference type="RefSeq" id="WP_315875647.1">
    <property type="nucleotide sequence ID" value="NZ_JAWCTQ010000001.1"/>
</dbReference>
<name>A0ABU3QD12_9ACTN</name>
<feature type="domain" description="Nucleotidyl transferase" evidence="1">
    <location>
        <begin position="2"/>
        <end position="235"/>
    </location>
</feature>
<dbReference type="PANTHER" id="PTHR42883">
    <property type="entry name" value="GLUCOSE-1-PHOSPHATE THYMIDYLTRANSFERASE"/>
    <property type="match status" value="1"/>
</dbReference>
<accession>A0ABU3QD12</accession>
<evidence type="ECO:0000313" key="3">
    <source>
        <dbReference type="Proteomes" id="UP001250181"/>
    </source>
</evidence>